<dbReference type="PANTHER" id="PTHR47264:SF3">
    <property type="entry name" value="SYNAPTOTAGMIN-5 ISOFORM X1"/>
    <property type="match status" value="1"/>
</dbReference>
<dbReference type="PROSITE" id="PS51847">
    <property type="entry name" value="SMP"/>
    <property type="match status" value="1"/>
</dbReference>
<evidence type="ECO:0000256" key="1">
    <source>
        <dbReference type="ARBA" id="ARBA00004370"/>
    </source>
</evidence>
<reference evidence="8" key="1">
    <citation type="submission" date="2021-01" db="EMBL/GenBank/DDBJ databases">
        <title>Adiantum capillus-veneris genome.</title>
        <authorList>
            <person name="Fang Y."/>
            <person name="Liao Q."/>
        </authorList>
    </citation>
    <scope>NUCLEOTIDE SEQUENCE</scope>
    <source>
        <strain evidence="8">H3</strain>
        <tissue evidence="8">Leaf</tissue>
    </source>
</reference>
<dbReference type="GO" id="GO:0016020">
    <property type="term" value="C:membrane"/>
    <property type="evidence" value="ECO:0007669"/>
    <property type="project" value="UniProtKB-SubCell"/>
</dbReference>
<keyword evidence="2" id="KW-0813">Transport</keyword>
<dbReference type="OrthoDB" id="270970at2759"/>
<evidence type="ECO:0000259" key="7">
    <source>
        <dbReference type="PROSITE" id="PS51847"/>
    </source>
</evidence>
<keyword evidence="4" id="KW-0446">Lipid-binding</keyword>
<feature type="domain" description="C2" evidence="6">
    <location>
        <begin position="502"/>
        <end position="623"/>
    </location>
</feature>
<evidence type="ECO:0000256" key="5">
    <source>
        <dbReference type="ARBA" id="ARBA00023136"/>
    </source>
</evidence>
<dbReference type="SMART" id="SM00239">
    <property type="entry name" value="C2"/>
    <property type="match status" value="3"/>
</dbReference>
<sequence>MNKKGRWRMENTQPITPLEPCEWLNKLLMSVWPNYLEPKLSHKFAAMMMKKFKASKPNLIENAELQEFSLGLAPPAIGLECTYWTRDENEQVLHTGFHWDTNEMSIVIAVTLVGPLKKRVLIAVNNLHIKGDLRVVPILDGHCVLYSFDSAPKIRVGVAFGGDSDSCRMMEIPGISFLLERILLSTLVKNMVEPQRVCLSFPPVDLKKHVLGAVLSVTIVSGKNLCVKNCSLDHSSSITSNKEENNREADDKKRLIEVKLEKVVRRTQCCMEGDLSPNWDETFDMILDGSTGSIHFNVLGQSSKRSELQSLGQCKVKVKYVQDDSAVFWTIGRNNSSIAVNSKHLGEIAEMTVPLEGNSHAEIDIKLVVKQWNFSAEDKYDLSHGILGSLSSFKDTTGRTLKVVVEEGRNIAAQDKDGSNDPYVLLQYGKTVRKTKTIRRSINPSWNQTFEFAEISGGEYLKVKCFDADWVTDETLGTARVNLEGLEDDECRSFWVPLEGMNTGEVRVTIKAVRAQSYSKNATPANGVLELVVLEARDLVAADFSGTSDPFVSVHYGKQKKRTKVVYKKLNPQWNQTLEFLDDGKVLELHVKDHNVLLPTSNIGQCIVQYKDLLPNKTLDTWIPLRGVKTGEVHVQVTRRLHAPQKAPSTQPVNAKSLLANTSLKISSCLKEAFQLAEDGESGQLREKIVEIESLENDQEAHILQVLREKEMLLSKISELERVMESVK</sequence>
<evidence type="ECO:0000256" key="2">
    <source>
        <dbReference type="ARBA" id="ARBA00022448"/>
    </source>
</evidence>
<dbReference type="SUPFAM" id="SSF49562">
    <property type="entry name" value="C2 domain (Calcium/lipid-binding domain, CaLB)"/>
    <property type="match status" value="3"/>
</dbReference>
<dbReference type="Gene3D" id="2.60.40.150">
    <property type="entry name" value="C2 domain"/>
    <property type="match status" value="3"/>
</dbReference>
<dbReference type="AlphaFoldDB" id="A0A9D4Z7I9"/>
<keyword evidence="3" id="KW-0445">Lipid transport</keyword>
<organism evidence="8 9">
    <name type="scientific">Adiantum capillus-veneris</name>
    <name type="common">Maidenhair fern</name>
    <dbReference type="NCBI Taxonomy" id="13818"/>
    <lineage>
        <taxon>Eukaryota</taxon>
        <taxon>Viridiplantae</taxon>
        <taxon>Streptophyta</taxon>
        <taxon>Embryophyta</taxon>
        <taxon>Tracheophyta</taxon>
        <taxon>Polypodiopsida</taxon>
        <taxon>Polypodiidae</taxon>
        <taxon>Polypodiales</taxon>
        <taxon>Pteridineae</taxon>
        <taxon>Pteridaceae</taxon>
        <taxon>Vittarioideae</taxon>
        <taxon>Adiantum</taxon>
    </lineage>
</organism>
<accession>A0A9D4Z7I9</accession>
<comment type="caution">
    <text evidence="8">The sequence shown here is derived from an EMBL/GenBank/DDBJ whole genome shotgun (WGS) entry which is preliminary data.</text>
</comment>
<dbReference type="CDD" id="cd00030">
    <property type="entry name" value="C2"/>
    <property type="match status" value="2"/>
</dbReference>
<feature type="domain" description="C2" evidence="6">
    <location>
        <begin position="382"/>
        <end position="496"/>
    </location>
</feature>
<dbReference type="GO" id="GO:0008289">
    <property type="term" value="F:lipid binding"/>
    <property type="evidence" value="ECO:0007669"/>
    <property type="project" value="UniProtKB-KW"/>
</dbReference>
<feature type="domain" description="SMP-LTD" evidence="7">
    <location>
        <begin position="17"/>
        <end position="202"/>
    </location>
</feature>
<gene>
    <name evidence="8" type="ORF">GOP47_0021044</name>
</gene>
<evidence type="ECO:0000259" key="6">
    <source>
        <dbReference type="PROSITE" id="PS50004"/>
    </source>
</evidence>
<dbReference type="Pfam" id="PF00168">
    <property type="entry name" value="C2"/>
    <property type="match status" value="3"/>
</dbReference>
<dbReference type="EMBL" id="JABFUD020000020">
    <property type="protein sequence ID" value="KAI5064374.1"/>
    <property type="molecule type" value="Genomic_DNA"/>
</dbReference>
<dbReference type="CDD" id="cd21669">
    <property type="entry name" value="SMP_SF"/>
    <property type="match status" value="1"/>
</dbReference>
<dbReference type="PANTHER" id="PTHR47264">
    <property type="entry name" value="OS01G0128800 PROTEIN"/>
    <property type="match status" value="1"/>
</dbReference>
<dbReference type="InterPro" id="IPR035892">
    <property type="entry name" value="C2_domain_sf"/>
</dbReference>
<protein>
    <submittedName>
        <fullName evidence="8">Uncharacterized protein</fullName>
    </submittedName>
</protein>
<dbReference type="InterPro" id="IPR031468">
    <property type="entry name" value="SMP_LBD"/>
</dbReference>
<keyword evidence="5" id="KW-0472">Membrane</keyword>
<dbReference type="Proteomes" id="UP000886520">
    <property type="component" value="Chromosome 20"/>
</dbReference>
<keyword evidence="9" id="KW-1185">Reference proteome</keyword>
<proteinExistence type="predicted"/>
<dbReference type="InterPro" id="IPR000008">
    <property type="entry name" value="C2_dom"/>
</dbReference>
<evidence type="ECO:0000256" key="4">
    <source>
        <dbReference type="ARBA" id="ARBA00023121"/>
    </source>
</evidence>
<dbReference type="PROSITE" id="PS50004">
    <property type="entry name" value="C2"/>
    <property type="match status" value="2"/>
</dbReference>
<comment type="subcellular location">
    <subcellularLocation>
        <location evidence="1">Membrane</location>
    </subcellularLocation>
</comment>
<dbReference type="GO" id="GO:0006869">
    <property type="term" value="P:lipid transport"/>
    <property type="evidence" value="ECO:0007669"/>
    <property type="project" value="UniProtKB-KW"/>
</dbReference>
<evidence type="ECO:0000313" key="8">
    <source>
        <dbReference type="EMBL" id="KAI5064374.1"/>
    </source>
</evidence>
<name>A0A9D4Z7I9_ADICA</name>
<evidence type="ECO:0000256" key="3">
    <source>
        <dbReference type="ARBA" id="ARBA00023055"/>
    </source>
</evidence>
<evidence type="ECO:0000313" key="9">
    <source>
        <dbReference type="Proteomes" id="UP000886520"/>
    </source>
</evidence>